<dbReference type="OrthoDB" id="8690364at2"/>
<feature type="transmembrane region" description="Helical" evidence="1">
    <location>
        <begin position="12"/>
        <end position="32"/>
    </location>
</feature>
<accession>A0A5B8LH71</accession>
<reference evidence="2 3" key="1">
    <citation type="submission" date="2019-07" db="EMBL/GenBank/DDBJ databases">
        <title>Full genome sequence of Sphingomonas sp. 4R-6-7(HKS19).</title>
        <authorList>
            <person name="Im W.-T."/>
        </authorList>
    </citation>
    <scope>NUCLEOTIDE SEQUENCE [LARGE SCALE GENOMIC DNA]</scope>
    <source>
        <strain evidence="2 3">HKS19</strain>
    </source>
</reference>
<gene>
    <name evidence="2" type="ORF">FPZ24_08040</name>
</gene>
<sequence length="174" mass="18647">MSDLIPEHPLLAIGSAIAAIGIFAVAGILTIMSGNYDMTLKLPPEEQARQTLAEQNAATAALSAIFDILEALKPHFPDIAGGFARGTGGVDLPFILSVLAGEKNGQEAAWLPMHRALYEKWVLVACELHGEQTVVEAMQYRRDGWMTFGCNGGHKISPTAWMHKPEPPTGEGGK</sequence>
<dbReference type="AlphaFoldDB" id="A0A5B8LH71"/>
<proteinExistence type="predicted"/>
<dbReference type="RefSeq" id="WP_146570874.1">
    <property type="nucleotide sequence ID" value="NZ_CP042306.1"/>
</dbReference>
<name>A0A5B8LH71_9SPHN</name>
<keyword evidence="1" id="KW-0472">Membrane</keyword>
<dbReference type="KEGG" id="spai:FPZ24_08040"/>
<protein>
    <submittedName>
        <fullName evidence="2">Uncharacterized protein</fullName>
    </submittedName>
</protein>
<keyword evidence="3" id="KW-1185">Reference proteome</keyword>
<dbReference type="EMBL" id="CP042306">
    <property type="protein sequence ID" value="QDZ07433.1"/>
    <property type="molecule type" value="Genomic_DNA"/>
</dbReference>
<keyword evidence="1" id="KW-1133">Transmembrane helix</keyword>
<organism evidence="2 3">
    <name type="scientific">Sphingomonas panacisoli</name>
    <dbReference type="NCBI Taxonomy" id="1813879"/>
    <lineage>
        <taxon>Bacteria</taxon>
        <taxon>Pseudomonadati</taxon>
        <taxon>Pseudomonadota</taxon>
        <taxon>Alphaproteobacteria</taxon>
        <taxon>Sphingomonadales</taxon>
        <taxon>Sphingomonadaceae</taxon>
        <taxon>Sphingomonas</taxon>
    </lineage>
</organism>
<evidence type="ECO:0000313" key="2">
    <source>
        <dbReference type="EMBL" id="QDZ07433.1"/>
    </source>
</evidence>
<dbReference type="Proteomes" id="UP000315673">
    <property type="component" value="Chromosome"/>
</dbReference>
<evidence type="ECO:0000313" key="3">
    <source>
        <dbReference type="Proteomes" id="UP000315673"/>
    </source>
</evidence>
<keyword evidence="1" id="KW-0812">Transmembrane</keyword>
<evidence type="ECO:0000256" key="1">
    <source>
        <dbReference type="SAM" id="Phobius"/>
    </source>
</evidence>